<dbReference type="AlphaFoldDB" id="A0A9W6NVQ0"/>
<keyword evidence="1" id="KW-0472">Membrane</keyword>
<reference evidence="3" key="1">
    <citation type="journal article" date="2014" name="Int. J. Syst. Evol. Microbiol.">
        <title>Complete genome sequence of Corynebacterium casei LMG S-19264T (=DSM 44701T), isolated from a smear-ripened cheese.</title>
        <authorList>
            <consortium name="US DOE Joint Genome Institute (JGI-PGF)"/>
            <person name="Walter F."/>
            <person name="Albersmeier A."/>
            <person name="Kalinowski J."/>
            <person name="Ruckert C."/>
        </authorList>
    </citation>
    <scope>NUCLEOTIDE SEQUENCE</scope>
    <source>
        <strain evidence="3">VKM Ac-1069</strain>
    </source>
</reference>
<comment type="caution">
    <text evidence="3">The sequence shown here is derived from an EMBL/GenBank/DDBJ whole genome shotgun (WGS) entry which is preliminary data.</text>
</comment>
<evidence type="ECO:0000259" key="2">
    <source>
        <dbReference type="Pfam" id="PF02627"/>
    </source>
</evidence>
<gene>
    <name evidence="3" type="ORF">GCM10017577_17720</name>
</gene>
<dbReference type="InterPro" id="IPR003779">
    <property type="entry name" value="CMD-like"/>
</dbReference>
<keyword evidence="1" id="KW-1133">Transmembrane helix</keyword>
<dbReference type="EMBL" id="BSFQ01000005">
    <property type="protein sequence ID" value="GLL10632.1"/>
    <property type="molecule type" value="Genomic_DNA"/>
</dbReference>
<dbReference type="PANTHER" id="PTHR34846:SF5">
    <property type="entry name" value="CARBOXYMUCONOLACTONE DECARBOXYLASE-LIKE DOMAIN-CONTAINING PROTEIN"/>
    <property type="match status" value="1"/>
</dbReference>
<dbReference type="Gene3D" id="1.20.1290.10">
    <property type="entry name" value="AhpD-like"/>
    <property type="match status" value="1"/>
</dbReference>
<keyword evidence="4" id="KW-1185">Reference proteome</keyword>
<dbReference type="SUPFAM" id="SSF69118">
    <property type="entry name" value="AhpD-like"/>
    <property type="match status" value="1"/>
</dbReference>
<keyword evidence="1" id="KW-0812">Transmembrane</keyword>
<dbReference type="GO" id="GO:0051920">
    <property type="term" value="F:peroxiredoxin activity"/>
    <property type="evidence" value="ECO:0007669"/>
    <property type="project" value="InterPro"/>
</dbReference>
<dbReference type="Pfam" id="PF02627">
    <property type="entry name" value="CMD"/>
    <property type="match status" value="1"/>
</dbReference>
<accession>A0A9W6NVQ0</accession>
<dbReference type="InterPro" id="IPR029032">
    <property type="entry name" value="AhpD-like"/>
</dbReference>
<name>A0A9W6NVQ0_9PSEU</name>
<evidence type="ECO:0000313" key="4">
    <source>
        <dbReference type="Proteomes" id="UP001143463"/>
    </source>
</evidence>
<protein>
    <recommendedName>
        <fullName evidence="2">Carboxymuconolactone decarboxylase-like domain-containing protein</fullName>
    </recommendedName>
</protein>
<evidence type="ECO:0000313" key="3">
    <source>
        <dbReference type="EMBL" id="GLL10632.1"/>
    </source>
</evidence>
<proteinExistence type="predicted"/>
<dbReference type="PANTHER" id="PTHR34846">
    <property type="entry name" value="4-CARBOXYMUCONOLACTONE DECARBOXYLASE FAMILY PROTEIN (AFU_ORTHOLOGUE AFUA_6G11590)"/>
    <property type="match status" value="1"/>
</dbReference>
<sequence>MRRAESRPVRLAPVAVEDRTERMRELLARATRSRPREVNIYSTLVRRPELFGKWLDLAHALLFDGTLSARDRELLVLRTAWNCESEYEWAQHVGFARRGGITEDEIDAVRRGPHDAVWDERSALLLAAADQVHDRATMDDAVWDGLGKHFDDDLRYEIVMVVGIYHMVAMMLNTFGVQLDPELPR</sequence>
<reference evidence="3" key="2">
    <citation type="submission" date="2023-01" db="EMBL/GenBank/DDBJ databases">
        <authorList>
            <person name="Sun Q."/>
            <person name="Evtushenko L."/>
        </authorList>
    </citation>
    <scope>NUCLEOTIDE SEQUENCE</scope>
    <source>
        <strain evidence="3">VKM Ac-1069</strain>
    </source>
</reference>
<dbReference type="RefSeq" id="WP_037041089.1">
    <property type="nucleotide sequence ID" value="NZ_BAAAUZ010000002.1"/>
</dbReference>
<dbReference type="Proteomes" id="UP001143463">
    <property type="component" value="Unassembled WGS sequence"/>
</dbReference>
<organism evidence="3 4">
    <name type="scientific">Pseudonocardia halophobica</name>
    <dbReference type="NCBI Taxonomy" id="29401"/>
    <lineage>
        <taxon>Bacteria</taxon>
        <taxon>Bacillati</taxon>
        <taxon>Actinomycetota</taxon>
        <taxon>Actinomycetes</taxon>
        <taxon>Pseudonocardiales</taxon>
        <taxon>Pseudonocardiaceae</taxon>
        <taxon>Pseudonocardia</taxon>
    </lineage>
</organism>
<evidence type="ECO:0000256" key="1">
    <source>
        <dbReference type="SAM" id="Phobius"/>
    </source>
</evidence>
<feature type="transmembrane region" description="Helical" evidence="1">
    <location>
        <begin position="158"/>
        <end position="179"/>
    </location>
</feature>
<feature type="domain" description="Carboxymuconolactone decarboxylase-like" evidence="2">
    <location>
        <begin position="48"/>
        <end position="129"/>
    </location>
</feature>